<dbReference type="SUPFAM" id="SSF55021">
    <property type="entry name" value="ACT-like"/>
    <property type="match status" value="1"/>
</dbReference>
<comment type="caution">
    <text evidence="10">The sequence shown here is derived from an EMBL/GenBank/DDBJ whole genome shotgun (WGS) entry which is preliminary data.</text>
</comment>
<evidence type="ECO:0000256" key="3">
    <source>
        <dbReference type="ARBA" id="ARBA00022605"/>
    </source>
</evidence>
<dbReference type="InterPro" id="IPR018528">
    <property type="entry name" value="Preph_deHydtase_CS"/>
</dbReference>
<dbReference type="Gene3D" id="3.30.70.260">
    <property type="match status" value="1"/>
</dbReference>
<dbReference type="GO" id="GO:0004664">
    <property type="term" value="F:prephenate dehydratase activity"/>
    <property type="evidence" value="ECO:0007669"/>
    <property type="project" value="UniProtKB-EC"/>
</dbReference>
<evidence type="ECO:0000256" key="4">
    <source>
        <dbReference type="ARBA" id="ARBA00023141"/>
    </source>
</evidence>
<sequence>MNKAVIYTLPKGTYSEKATKKFLDYIDGDYKIDYCNSIYDVFERVDNNGLGVVPIENSIEGSVSLTQDLLLQFKDIKILGELALDIHHNLIGYDKNKIKTVISHPQALAQCRNYIKKHGWDVKAVESTAKAVKIVAESKDETLGAIGSKESAEHYNLKILDENIEDYKNNKTRFILIGKKVKFKYHPKNYKVSIVFELKEDKPGALYHILKEFAERNINLTRIESRPSKKRLGTYIFYIDFENNKEKLEEILKSLERHTTFINLLGKYPVFD</sequence>
<evidence type="ECO:0000256" key="6">
    <source>
        <dbReference type="ARBA" id="ARBA00023239"/>
    </source>
</evidence>
<keyword evidence="5" id="KW-0584">Phenylalanine biosynthesis</keyword>
<dbReference type="GeneID" id="1451503"/>
<keyword evidence="3" id="KW-0028">Amino-acid biosynthesis</keyword>
<dbReference type="FunFam" id="3.30.70.260:FF:000012">
    <property type="entry name" value="Prephenate dehydratase"/>
    <property type="match status" value="1"/>
</dbReference>
<dbReference type="GO" id="GO:0005737">
    <property type="term" value="C:cytoplasm"/>
    <property type="evidence" value="ECO:0007669"/>
    <property type="project" value="TreeGrafter"/>
</dbReference>
<comment type="pathway">
    <text evidence="1">Amino-acid biosynthesis; L-phenylalanine biosynthesis; phenylpyruvate from prephenate: step 1/1.</text>
</comment>
<dbReference type="PANTHER" id="PTHR21022">
    <property type="entry name" value="PREPHENATE DEHYDRATASE P PROTEIN"/>
    <property type="match status" value="1"/>
</dbReference>
<dbReference type="RefSeq" id="WP_010870142.1">
    <property type="nucleotide sequence ID" value="NC_000909.1"/>
</dbReference>
<dbReference type="InterPro" id="IPR002912">
    <property type="entry name" value="ACT_dom"/>
</dbReference>
<evidence type="ECO:0000256" key="1">
    <source>
        <dbReference type="ARBA" id="ARBA00004741"/>
    </source>
</evidence>
<dbReference type="InterPro" id="IPR045865">
    <property type="entry name" value="ACT-like_dom_sf"/>
</dbReference>
<evidence type="ECO:0000259" key="8">
    <source>
        <dbReference type="PROSITE" id="PS51171"/>
    </source>
</evidence>
<comment type="catalytic activity">
    <reaction evidence="7">
        <text>prephenate + H(+) = 3-phenylpyruvate + CO2 + H2O</text>
        <dbReference type="Rhea" id="RHEA:21648"/>
        <dbReference type="ChEBI" id="CHEBI:15377"/>
        <dbReference type="ChEBI" id="CHEBI:15378"/>
        <dbReference type="ChEBI" id="CHEBI:16526"/>
        <dbReference type="ChEBI" id="CHEBI:18005"/>
        <dbReference type="ChEBI" id="CHEBI:29934"/>
        <dbReference type="EC" id="4.2.1.51"/>
    </reaction>
</comment>
<evidence type="ECO:0000313" key="10">
    <source>
        <dbReference type="EMBL" id="HII59591.1"/>
    </source>
</evidence>
<organism evidence="10 11">
    <name type="scientific">Methanocaldococcus jannaschii</name>
    <dbReference type="NCBI Taxonomy" id="2190"/>
    <lineage>
        <taxon>Archaea</taxon>
        <taxon>Methanobacteriati</taxon>
        <taxon>Methanobacteriota</taxon>
        <taxon>Methanomada group</taxon>
        <taxon>Methanococci</taxon>
        <taxon>Methanococcales</taxon>
        <taxon>Methanocaldococcaceae</taxon>
        <taxon>Methanocaldococcus</taxon>
    </lineage>
</organism>
<evidence type="ECO:0000256" key="7">
    <source>
        <dbReference type="ARBA" id="ARBA00047848"/>
    </source>
</evidence>
<dbReference type="Gene3D" id="3.40.190.10">
    <property type="entry name" value="Periplasmic binding protein-like II"/>
    <property type="match status" value="2"/>
</dbReference>
<gene>
    <name evidence="10" type="primary">pheA</name>
    <name evidence="10" type="ORF">HA335_03270</name>
</gene>
<dbReference type="OMA" id="PLMIYRE"/>
<dbReference type="NCBIfam" id="NF008865">
    <property type="entry name" value="PRK11898.1"/>
    <property type="match status" value="1"/>
</dbReference>
<dbReference type="SMR" id="A0A832T1J7"/>
<feature type="domain" description="ACT" evidence="9">
    <location>
        <begin position="194"/>
        <end position="269"/>
    </location>
</feature>
<dbReference type="CDD" id="cd13532">
    <property type="entry name" value="PBP2_PDT_like"/>
    <property type="match status" value="1"/>
</dbReference>
<accession>A0A832T1J7</accession>
<name>A0A832T1J7_9EURY</name>
<evidence type="ECO:0000256" key="2">
    <source>
        <dbReference type="ARBA" id="ARBA00013147"/>
    </source>
</evidence>
<dbReference type="PROSITE" id="PS51671">
    <property type="entry name" value="ACT"/>
    <property type="match status" value="1"/>
</dbReference>
<dbReference type="Proteomes" id="UP000645676">
    <property type="component" value="Unassembled WGS sequence"/>
</dbReference>
<dbReference type="FunFam" id="3.40.190.10:FF:000034">
    <property type="entry name" value="Chorismate mutase/prephenate dehydratase"/>
    <property type="match status" value="1"/>
</dbReference>
<dbReference type="SUPFAM" id="SSF53850">
    <property type="entry name" value="Periplasmic binding protein-like II"/>
    <property type="match status" value="1"/>
</dbReference>
<protein>
    <recommendedName>
        <fullName evidence="2">prephenate dehydratase</fullName>
        <ecNumber evidence="2">4.2.1.51</ecNumber>
    </recommendedName>
</protein>
<dbReference type="PROSITE" id="PS51171">
    <property type="entry name" value="PREPHENATE_DEHYDR_3"/>
    <property type="match status" value="1"/>
</dbReference>
<dbReference type="EC" id="4.2.1.51" evidence="2"/>
<feature type="domain" description="Prephenate dehydratase" evidence="8">
    <location>
        <begin position="4"/>
        <end position="179"/>
    </location>
</feature>
<dbReference type="InterPro" id="IPR001086">
    <property type="entry name" value="Preph_deHydtase"/>
</dbReference>
<dbReference type="AlphaFoldDB" id="A0A832T1J7"/>
<evidence type="ECO:0000256" key="5">
    <source>
        <dbReference type="ARBA" id="ARBA00023222"/>
    </source>
</evidence>
<evidence type="ECO:0000313" key="11">
    <source>
        <dbReference type="Proteomes" id="UP000645676"/>
    </source>
</evidence>
<reference evidence="10" key="1">
    <citation type="journal article" date="2020" name="bioRxiv">
        <title>A rank-normalized archaeal taxonomy based on genome phylogeny resolves widespread incomplete and uneven classifications.</title>
        <authorList>
            <person name="Rinke C."/>
            <person name="Chuvochina M."/>
            <person name="Mussig A.J."/>
            <person name="Chaumeil P.-A."/>
            <person name="Waite D.W."/>
            <person name="Whitman W.B."/>
            <person name="Parks D.H."/>
            <person name="Hugenholtz P."/>
        </authorList>
    </citation>
    <scope>NUCLEOTIDE SEQUENCE</scope>
    <source>
        <strain evidence="10">UBA8849</strain>
    </source>
</reference>
<evidence type="ECO:0000259" key="9">
    <source>
        <dbReference type="PROSITE" id="PS51671"/>
    </source>
</evidence>
<dbReference type="Pfam" id="PF00800">
    <property type="entry name" value="PDT"/>
    <property type="match status" value="1"/>
</dbReference>
<dbReference type="PROSITE" id="PS00858">
    <property type="entry name" value="PREPHENATE_DEHYDR_2"/>
    <property type="match status" value="1"/>
</dbReference>
<dbReference type="EMBL" id="DUJR01000016">
    <property type="protein sequence ID" value="HII59591.1"/>
    <property type="molecule type" value="Genomic_DNA"/>
</dbReference>
<keyword evidence="6 10" id="KW-0456">Lyase</keyword>
<proteinExistence type="predicted"/>
<dbReference type="Pfam" id="PF01842">
    <property type="entry name" value="ACT"/>
    <property type="match status" value="1"/>
</dbReference>
<dbReference type="GO" id="GO:0009094">
    <property type="term" value="P:L-phenylalanine biosynthetic process"/>
    <property type="evidence" value="ECO:0007669"/>
    <property type="project" value="UniProtKB-KW"/>
</dbReference>
<dbReference type="PANTHER" id="PTHR21022:SF19">
    <property type="entry name" value="PREPHENATE DEHYDRATASE-RELATED"/>
    <property type="match status" value="1"/>
</dbReference>
<dbReference type="PROSITE" id="PS00857">
    <property type="entry name" value="PREPHENATE_DEHYDR_1"/>
    <property type="match status" value="1"/>
</dbReference>
<keyword evidence="4" id="KW-0057">Aromatic amino acid biosynthesis</keyword>
<dbReference type="CDD" id="cd04905">
    <property type="entry name" value="ACT_CM-PDT"/>
    <property type="match status" value="1"/>
</dbReference>